<dbReference type="GO" id="GO:0000793">
    <property type="term" value="C:condensed chromosome"/>
    <property type="evidence" value="ECO:0007669"/>
    <property type="project" value="TreeGrafter"/>
</dbReference>
<dbReference type="AlphaFoldDB" id="A0A6P7SQA8"/>
<keyword evidence="1" id="KW-1185">Reference proteome</keyword>
<accession>A0A6P7SQA8</accession>
<evidence type="ECO:0000313" key="2">
    <source>
        <dbReference type="RefSeq" id="XP_029640465.1"/>
    </source>
</evidence>
<dbReference type="GO" id="GO:0044774">
    <property type="term" value="P:mitotic DNA integrity checkpoint signaling"/>
    <property type="evidence" value="ECO:0007669"/>
    <property type="project" value="TreeGrafter"/>
</dbReference>
<dbReference type="GO" id="GO:0003690">
    <property type="term" value="F:double-stranded DNA binding"/>
    <property type="evidence" value="ECO:0007669"/>
    <property type="project" value="TreeGrafter"/>
</dbReference>
<dbReference type="GO" id="GO:0046975">
    <property type="term" value="F:histone H3K36 methyltransferase activity"/>
    <property type="evidence" value="ECO:0007669"/>
    <property type="project" value="TreeGrafter"/>
</dbReference>
<reference evidence="2" key="1">
    <citation type="submission" date="2025-08" db="UniProtKB">
        <authorList>
            <consortium name="RefSeq"/>
        </authorList>
    </citation>
    <scope>IDENTIFICATION</scope>
</reference>
<gene>
    <name evidence="2" type="primary">LOC115215442</name>
</gene>
<dbReference type="GO" id="GO:0042800">
    <property type="term" value="F:histone H3K4 methyltransferase activity"/>
    <property type="evidence" value="ECO:0007669"/>
    <property type="project" value="TreeGrafter"/>
</dbReference>
<dbReference type="GO" id="GO:0006303">
    <property type="term" value="P:double-strand break repair via nonhomologous end joining"/>
    <property type="evidence" value="ECO:0007669"/>
    <property type="project" value="TreeGrafter"/>
</dbReference>
<protein>
    <submittedName>
        <fullName evidence="2">Histone-lysine N-methyltransferase SETMAR-like</fullName>
    </submittedName>
</protein>
<dbReference type="GO" id="GO:0015074">
    <property type="term" value="P:DNA integration"/>
    <property type="evidence" value="ECO:0007669"/>
    <property type="project" value="TreeGrafter"/>
</dbReference>
<name>A0A6P7SQA8_9MOLL</name>
<dbReference type="PANTHER" id="PTHR46060">
    <property type="entry name" value="MARINER MOS1 TRANSPOSASE-LIKE PROTEIN"/>
    <property type="match status" value="1"/>
</dbReference>
<proteinExistence type="predicted"/>
<dbReference type="GO" id="GO:0035861">
    <property type="term" value="C:site of double-strand break"/>
    <property type="evidence" value="ECO:0007669"/>
    <property type="project" value="TreeGrafter"/>
</dbReference>
<evidence type="ECO:0000313" key="1">
    <source>
        <dbReference type="Proteomes" id="UP000515154"/>
    </source>
</evidence>
<dbReference type="Proteomes" id="UP000515154">
    <property type="component" value="Linkage group LG9"/>
</dbReference>
<dbReference type="InterPro" id="IPR052709">
    <property type="entry name" value="Transposase-MT_Hybrid"/>
</dbReference>
<dbReference type="GO" id="GO:0044547">
    <property type="term" value="F:DNA topoisomerase binding"/>
    <property type="evidence" value="ECO:0007669"/>
    <property type="project" value="TreeGrafter"/>
</dbReference>
<dbReference type="InterPro" id="IPR036397">
    <property type="entry name" value="RNaseH_sf"/>
</dbReference>
<dbReference type="Gene3D" id="3.30.420.10">
    <property type="entry name" value="Ribonuclease H-like superfamily/Ribonuclease H"/>
    <property type="match status" value="1"/>
</dbReference>
<dbReference type="GO" id="GO:0003697">
    <property type="term" value="F:single-stranded DNA binding"/>
    <property type="evidence" value="ECO:0007669"/>
    <property type="project" value="TreeGrafter"/>
</dbReference>
<dbReference type="KEGG" id="osn:115215442"/>
<dbReference type="PANTHER" id="PTHR46060:SF2">
    <property type="entry name" value="HISTONE-LYSINE N-METHYLTRANSFERASE SETMAR"/>
    <property type="match status" value="1"/>
</dbReference>
<dbReference type="GO" id="GO:0000014">
    <property type="term" value="F:single-stranded DNA endodeoxyribonuclease activity"/>
    <property type="evidence" value="ECO:0007669"/>
    <property type="project" value="TreeGrafter"/>
</dbReference>
<dbReference type="RefSeq" id="XP_029640465.1">
    <property type="nucleotide sequence ID" value="XM_029784605.1"/>
</dbReference>
<dbReference type="GO" id="GO:0031297">
    <property type="term" value="P:replication fork processing"/>
    <property type="evidence" value="ECO:0007669"/>
    <property type="project" value="TreeGrafter"/>
</dbReference>
<dbReference type="GO" id="GO:0005634">
    <property type="term" value="C:nucleus"/>
    <property type="evidence" value="ECO:0007669"/>
    <property type="project" value="TreeGrafter"/>
</dbReference>
<sequence>MNAIVEQNPRESVREMFQALGVGIATVSRNLRKVGKVKKLEKWVLHELNENQNDRRNEVCSILYMRKTNDAFLEGMPTCDGKFILYDNRKRSGQVIKLSYPHQSWHQLLMFS</sequence>
<dbReference type="GO" id="GO:0000729">
    <property type="term" value="P:DNA double-strand break processing"/>
    <property type="evidence" value="ECO:0007669"/>
    <property type="project" value="TreeGrafter"/>
</dbReference>
<organism evidence="1 2">
    <name type="scientific">Octopus sinensis</name>
    <name type="common">East Asian common octopus</name>
    <dbReference type="NCBI Taxonomy" id="2607531"/>
    <lineage>
        <taxon>Eukaryota</taxon>
        <taxon>Metazoa</taxon>
        <taxon>Spiralia</taxon>
        <taxon>Lophotrochozoa</taxon>
        <taxon>Mollusca</taxon>
        <taxon>Cephalopoda</taxon>
        <taxon>Coleoidea</taxon>
        <taxon>Octopodiformes</taxon>
        <taxon>Octopoda</taxon>
        <taxon>Incirrata</taxon>
        <taxon>Octopodidae</taxon>
        <taxon>Octopus</taxon>
    </lineage>
</organism>